<evidence type="ECO:0000313" key="1">
    <source>
        <dbReference type="EMBL" id="RLV61737.1"/>
    </source>
</evidence>
<dbReference type="Proteomes" id="UP000281474">
    <property type="component" value="Unassembled WGS sequence"/>
</dbReference>
<dbReference type="EMBL" id="QZEI01000001">
    <property type="protein sequence ID" value="RLV61737.1"/>
    <property type="molecule type" value="Genomic_DNA"/>
</dbReference>
<organism evidence="1 2">
    <name type="scientific">Parashewanella curva</name>
    <dbReference type="NCBI Taxonomy" id="2338552"/>
    <lineage>
        <taxon>Bacteria</taxon>
        <taxon>Pseudomonadati</taxon>
        <taxon>Pseudomonadota</taxon>
        <taxon>Gammaproteobacteria</taxon>
        <taxon>Alteromonadales</taxon>
        <taxon>Shewanellaceae</taxon>
        <taxon>Parashewanella</taxon>
    </lineage>
</organism>
<evidence type="ECO:0000313" key="2">
    <source>
        <dbReference type="Proteomes" id="UP000281474"/>
    </source>
</evidence>
<name>A0A3L8Q223_9GAMM</name>
<comment type="caution">
    <text evidence="1">The sequence shown here is derived from an EMBL/GenBank/DDBJ whole genome shotgun (WGS) entry which is preliminary data.</text>
</comment>
<proteinExistence type="predicted"/>
<dbReference type="RefSeq" id="WP_121837136.1">
    <property type="nucleotide sequence ID" value="NZ_ML014753.1"/>
</dbReference>
<gene>
    <name evidence="1" type="ORF">D5018_01105</name>
</gene>
<dbReference type="AlphaFoldDB" id="A0A3L8Q223"/>
<protein>
    <submittedName>
        <fullName evidence="1">Uncharacterized protein</fullName>
    </submittedName>
</protein>
<keyword evidence="2" id="KW-1185">Reference proteome</keyword>
<reference evidence="1 2" key="1">
    <citation type="submission" date="2018-09" db="EMBL/GenBank/DDBJ databases">
        <title>Phylogeny of the Shewanellaceae, and recommendation for two new genera, Pseudoshewanella and Parashewanella.</title>
        <authorList>
            <person name="Wang G."/>
        </authorList>
    </citation>
    <scope>NUCLEOTIDE SEQUENCE [LARGE SCALE GENOMIC DNA]</scope>
    <source>
        <strain evidence="1 2">C51</strain>
    </source>
</reference>
<sequence>MAPLSSLSMISAQAEFVGKATDIAKDKANEIAKVASLGVVLGAVGAASIPAAIVGGIYGGLEATGFHYFSQGVGWIVGRCVEQCVENRKLAEFFSNAATFGLGITYINTKVPTVVHTAAVIGSGVVTKALSDRISPPNKAFSVEKLVVDATCTLGSSYIAVKITDFSLDAFFSGEPLILELRKLGPCIRPTIKLNPKYLYENDGLVHCMPDHCNYTFFSGGQRQLYTIRIPNAHSQSTNPLTFVADSEMCFPYMMMEDINFYVKGGVCIDNIIVKSSKPRAEAMCKAIMGVSVFEGTSLNRGRFYAERKIDFWSNILFKDEAGFRSCSKIDGNFSVELLDSSMKYAQIKLLGESTAFVSDKSLSAGMLQLINAKANFSGLSGDGAEIFIDEDSLVEASGKALNGAVLYVKGTIIISGGACDDAIIYRAPSSTILIRKKDRNFRLFKTLSPSKLDEELSKSIEFKQSTEKI</sequence>
<accession>A0A3L8Q223</accession>